<reference evidence="2" key="1">
    <citation type="submission" date="2021-03" db="EMBL/GenBank/DDBJ databases">
        <title>A new species, PO-11, isolated from a karst cave deposit.</title>
        <authorList>
            <person name="Zhaoxiaoyong W."/>
        </authorList>
    </citation>
    <scope>NUCLEOTIDE SEQUENCE</scope>
    <source>
        <strain evidence="2">PO-11</strain>
    </source>
</reference>
<evidence type="ECO:0000313" key="2">
    <source>
        <dbReference type="EMBL" id="MBO1269693.1"/>
    </source>
</evidence>
<name>A0A939HLY2_9MICC</name>
<evidence type="ECO:0000256" key="1">
    <source>
        <dbReference type="SAM" id="Phobius"/>
    </source>
</evidence>
<protein>
    <submittedName>
        <fullName evidence="2">Uncharacterized protein</fullName>
    </submittedName>
</protein>
<keyword evidence="1" id="KW-0812">Transmembrane</keyword>
<keyword evidence="1" id="KW-0472">Membrane</keyword>
<accession>A0A939HLY2</accession>
<feature type="transmembrane region" description="Helical" evidence="1">
    <location>
        <begin position="67"/>
        <end position="88"/>
    </location>
</feature>
<keyword evidence="1" id="KW-1133">Transmembrane helix</keyword>
<gene>
    <name evidence="2" type="ORF">J1902_17280</name>
</gene>
<organism evidence="2 3">
    <name type="scientific">Arthrobacter cavernae</name>
    <dbReference type="NCBI Taxonomy" id="2817681"/>
    <lineage>
        <taxon>Bacteria</taxon>
        <taxon>Bacillati</taxon>
        <taxon>Actinomycetota</taxon>
        <taxon>Actinomycetes</taxon>
        <taxon>Micrococcales</taxon>
        <taxon>Micrococcaceae</taxon>
        <taxon>Arthrobacter</taxon>
    </lineage>
</organism>
<feature type="transmembrane region" description="Helical" evidence="1">
    <location>
        <begin position="126"/>
        <end position="146"/>
    </location>
</feature>
<keyword evidence="3" id="KW-1185">Reference proteome</keyword>
<comment type="caution">
    <text evidence="2">The sequence shown here is derived from an EMBL/GenBank/DDBJ whole genome shotgun (WGS) entry which is preliminary data.</text>
</comment>
<proteinExistence type="predicted"/>
<sequence>MTCAETPARLAPFHALRSAALSTTIVALAAGAHVLAGGQLPAAPVLLALLALIGLVTTSATRFKLGFPALAALLGAGQLVLHEAFTAFSPLSVAAPGQSGHHLGGGSAVPGVEAGAAHLPELDAPLGWLMLAGHILASAASALALAKGEQALWQLAAWLRPLLRVLRPVFRPDAGSPPVASSAPSLFVPRPWRNLRQDSRRGPPAVVVLP</sequence>
<evidence type="ECO:0000313" key="3">
    <source>
        <dbReference type="Proteomes" id="UP000664164"/>
    </source>
</evidence>
<dbReference type="EMBL" id="JAFNLL010000054">
    <property type="protein sequence ID" value="MBO1269693.1"/>
    <property type="molecule type" value="Genomic_DNA"/>
</dbReference>
<feature type="transmembrane region" description="Helical" evidence="1">
    <location>
        <begin position="19"/>
        <end position="36"/>
    </location>
</feature>
<dbReference type="RefSeq" id="WP_207617578.1">
    <property type="nucleotide sequence ID" value="NZ_JAFNLL010000054.1"/>
</dbReference>
<feature type="transmembrane region" description="Helical" evidence="1">
    <location>
        <begin position="42"/>
        <end position="60"/>
    </location>
</feature>
<dbReference type="Proteomes" id="UP000664164">
    <property type="component" value="Unassembled WGS sequence"/>
</dbReference>
<dbReference type="AlphaFoldDB" id="A0A939HLY2"/>